<evidence type="ECO:0000259" key="7">
    <source>
        <dbReference type="SMART" id="SM01359"/>
    </source>
</evidence>
<keyword evidence="3" id="KW-0677">Repeat</keyword>
<sequence length="1888" mass="200592">MQPPRAMPPLPIPSLSGSESIAEISPNWQEFRQVRTNRKMRGKMARTGRWLAGIALAGLTGLLPLSGLAQETDGAKQLPLIPERRIELLADQDMPGGDIGPIFDTSLSACIQACMNNSRCEALTYNAKARACFPKDSSSTGPSPFANALSGRVQNRSSQIALLAENRAGVAKDFLGKNDKSDAYATAQAISSTYPPSAESDPATAAARAEAAGDIPTAIRMTGAMVAALDRGEDWTNLARLMLYANDNNIESVDAYTIARVATNGYLRAGNDQTAAQALGWLANSYDRIGRGQDGLRALRLAASLDANNATIATALEKSEDRNGMRVTDNRTDANGSTPKFCAVLSHPLDPAINYADYLRLPVKDMAVTASGTDLCITGLTYGQDLQITLRAGLPARDGEKLAKDVTLTTYIRDRDPSVRFGGRSYVLPAGGDQGLSVTTVNADKLDLTLLRISDRNLLRTMADGMFAKPLDSWQSEYFSGDIATQVWTGTAETAKPSGQDTLNREVTTRLGIAKEVGNLEPGIYILEASLSGKSADDTGIATQWFVISDSGISTYSGADGLTVAVRSLADTSAKAGIEVALVSRANEVLARTQTNDEGIAHFAPGLSLGTGAAAPALITVTEWKGDGADRAPTDMSFLSLTDPEFDLSDRGVEGQMPAPPIDVFITTDRGAYRAGDTVNATLMARDIETRALDKLPLTAVFSRPDGVEQIRMPATAAGAGGFTVSWNIPGNAPRGTWRLDIRAEANGPSLATARLLVEDFRPERIDFTPKLPEGPAKAGANLEVSLNARWLFGAPAAGLPVDGTLWMSPRSSLEGFDGYSFGRYDDQTQANAESIASGETDDEGNFSTEVTLPSAESLGQRPVDASIVLDVREGAGRPVERKVSKLVMPDQPIIGIRQMFEDGTVSENAEARFSLVAVGPDLKPASAKVHWVLNRVDTNYEWYSMAGEWRWETTTTRQMITSGTSDLGETPVEVSGQIGWGEYELVAETETGAASSSRFYAGWGYDASAGSETPDRLKVALDKPAYRSGDTATVSVNAIADGTGIVSVLSSRVVSQQIVKLKAGDNSISLPVTDDWGAGVYVTVSAIRPIDQIQPGDRMPVRSLGLVHAAVDPGARKLAATLTVPEEIRPRQEVPVKLTVTGAAAGDTVHATIAAVDQGILNLTRFTPPDPSGHYFGQRRLGVGLRDMYGRLILPSGALDGKLREGGDAQQSGSETPPPTEKLMSWFSGPLTVGADGTVEVNLPVGDFNGQIRVMAVVWSEKGVGQTDASILSRDPVVMTVTAPAFLAPGDKAEIGLRLTHTTGPAGAVRLALAKTDGVASLDFNLPEDSVSLKEHGEAKVSVPVTAEESTGIVNLRLTLTTPDGTNLTKDIAISVAMNEPDIQRQDRLAIAPGSSLAVPKALTDGLMPGASVSMAVGNYGRLDVAGALARLERYPYGCTEQITSVAMPLLYLPRLSAIEGVNQNNPNPTSIEDAITRLLTRQASNGGFGLWYADSGDLWLESYVTDFLSRARATGHQVPEVAFKMAIDNLRNRVNYSTDPKSGTPDENAALAYAVAVLARERAATIGDLRYYADTAPDAFSTPMAAANLGSALAAYGDQKRADQMFRQAFALIGQQQKEDRSFRSDYGTYLRDMEAVLALTAEAKSQAVDQDQLTTLVATQIAAKAEKRYGLSTQELIWSVLAADSLSQPDASLTLNGVKLSSAVAELPDPASAALANSGSKPIEVTLTATGQPKVAPAAGGKGYTIERNYFSMEGEALDPAHVPLGTRLVTVLTVSPDSSDGGRLLVTDPLPAGFEIDNPNLISAGEISQLGWLTTQSASTDMAEFRQDRFAAALTWTSSDSFQLAYIVRAVTPGQFRHPAASVEDMYRPEYRAWTDGGEVAIKP</sequence>
<evidence type="ECO:0000256" key="6">
    <source>
        <dbReference type="SAM" id="Phobius"/>
    </source>
</evidence>
<accession>S5XSK4</accession>
<dbReference type="InterPro" id="IPR047565">
    <property type="entry name" value="Alpha-macroglob_thiol-ester_cl"/>
</dbReference>
<dbReference type="SMART" id="SM01360">
    <property type="entry name" value="A2M"/>
    <property type="match status" value="1"/>
</dbReference>
<proteinExistence type="inferred from homology"/>
<dbReference type="PATRIC" id="fig|1367847.3.peg.3425"/>
<dbReference type="InterPro" id="IPR011625">
    <property type="entry name" value="A2M_N_BRD"/>
</dbReference>
<dbReference type="PIRSF" id="PIRSF038980">
    <property type="entry name" value="A2M_bac"/>
    <property type="match status" value="1"/>
</dbReference>
<evidence type="ECO:0000256" key="2">
    <source>
        <dbReference type="ARBA" id="ARBA00022729"/>
    </source>
</evidence>
<dbReference type="InterPro" id="IPR041246">
    <property type="entry name" value="Bact_MG10"/>
</dbReference>
<dbReference type="Pfam" id="PF07703">
    <property type="entry name" value="A2M_BRD"/>
    <property type="match status" value="1"/>
</dbReference>
<keyword evidence="6" id="KW-1133">Transmembrane helix</keyword>
<dbReference type="SUPFAM" id="SSF48239">
    <property type="entry name" value="Terpenoid cyclases/Protein prenyltransferases"/>
    <property type="match status" value="1"/>
</dbReference>
<dbReference type="Pfam" id="PF11974">
    <property type="entry name" value="bMG3"/>
    <property type="match status" value="1"/>
</dbReference>
<protein>
    <submittedName>
        <fullName evidence="9">Alpha-2-macroglobulin domain-containing protein</fullName>
    </submittedName>
</protein>
<dbReference type="STRING" id="1367847.JCM7686_3394"/>
<dbReference type="InterPro" id="IPR041203">
    <property type="entry name" value="Bact_A2M_MG5"/>
</dbReference>
<dbReference type="EMBL" id="CP006650">
    <property type="protein sequence ID" value="AGT10429.1"/>
    <property type="molecule type" value="Genomic_DNA"/>
</dbReference>
<name>S5XSK4_PARAH</name>
<dbReference type="Gene3D" id="2.60.40.1930">
    <property type="match status" value="1"/>
</dbReference>
<dbReference type="HOGENOM" id="CLU_000965_1_0_5"/>
<dbReference type="InterPro" id="IPR011626">
    <property type="entry name" value="Alpha-macroglobulin_TED"/>
</dbReference>
<dbReference type="Gene3D" id="3.50.4.10">
    <property type="entry name" value="Hepatocyte Growth Factor"/>
    <property type="match status" value="1"/>
</dbReference>
<dbReference type="CDD" id="cd01100">
    <property type="entry name" value="APPLE_Factor_XI_like"/>
    <property type="match status" value="1"/>
</dbReference>
<dbReference type="InterPro" id="IPR008930">
    <property type="entry name" value="Terpenoid_cyclase/PrenylTrfase"/>
</dbReference>
<evidence type="ECO:0000259" key="8">
    <source>
        <dbReference type="SMART" id="SM01360"/>
    </source>
</evidence>
<dbReference type="Pfam" id="PF17972">
    <property type="entry name" value="bMG5"/>
    <property type="match status" value="1"/>
</dbReference>
<dbReference type="Proteomes" id="UP000015480">
    <property type="component" value="Chromosome"/>
</dbReference>
<dbReference type="InterPro" id="IPR021868">
    <property type="entry name" value="Alpha_2_Macroglob_MG3"/>
</dbReference>
<dbReference type="Pfam" id="PF17962">
    <property type="entry name" value="bMG6"/>
    <property type="match status" value="1"/>
</dbReference>
<dbReference type="InterPro" id="IPR026284">
    <property type="entry name" value="A2MG_proteobact"/>
</dbReference>
<dbReference type="InterPro" id="IPR001599">
    <property type="entry name" value="Macroglobln_a2"/>
</dbReference>
<evidence type="ECO:0000313" key="9">
    <source>
        <dbReference type="EMBL" id="AGT10429.1"/>
    </source>
</evidence>
<keyword evidence="6" id="KW-0812">Transmembrane</keyword>
<dbReference type="Pfam" id="PF07678">
    <property type="entry name" value="TED_complement"/>
    <property type="match status" value="1"/>
</dbReference>
<evidence type="ECO:0000256" key="5">
    <source>
        <dbReference type="SAM" id="MobiDB-lite"/>
    </source>
</evidence>
<evidence type="ECO:0000256" key="4">
    <source>
        <dbReference type="ARBA" id="ARBA00023157"/>
    </source>
</evidence>
<dbReference type="InterPro" id="IPR002890">
    <property type="entry name" value="MG2"/>
</dbReference>
<dbReference type="GO" id="GO:0004866">
    <property type="term" value="F:endopeptidase inhibitor activity"/>
    <property type="evidence" value="ECO:0007669"/>
    <property type="project" value="InterPro"/>
</dbReference>
<feature type="domain" description="Alpha-2-macroglobulin" evidence="8">
    <location>
        <begin position="1226"/>
        <end position="1314"/>
    </location>
</feature>
<dbReference type="Pfam" id="PF00207">
    <property type="entry name" value="A2M"/>
    <property type="match status" value="1"/>
</dbReference>
<feature type="domain" description="Alpha-2-macroglobulin bait region" evidence="7">
    <location>
        <begin position="1018"/>
        <end position="1164"/>
    </location>
</feature>
<dbReference type="InterPro" id="IPR041462">
    <property type="entry name" value="Bact_A2M_MG6"/>
</dbReference>
<dbReference type="GO" id="GO:0005615">
    <property type="term" value="C:extracellular space"/>
    <property type="evidence" value="ECO:0007669"/>
    <property type="project" value="InterPro"/>
</dbReference>
<feature type="region of interest" description="Disordered" evidence="5">
    <location>
        <begin position="1201"/>
        <end position="1221"/>
    </location>
</feature>
<dbReference type="Pfam" id="PF00024">
    <property type="entry name" value="PAN_1"/>
    <property type="match status" value="1"/>
</dbReference>
<dbReference type="SMART" id="SM01419">
    <property type="entry name" value="Thiol-ester_cl"/>
    <property type="match status" value="1"/>
</dbReference>
<organism evidence="9 10">
    <name type="scientific">Paracoccus aminophilus JCM 7686</name>
    <dbReference type="NCBI Taxonomy" id="1367847"/>
    <lineage>
        <taxon>Bacteria</taxon>
        <taxon>Pseudomonadati</taxon>
        <taxon>Pseudomonadota</taxon>
        <taxon>Alphaproteobacteria</taxon>
        <taxon>Rhodobacterales</taxon>
        <taxon>Paracoccaceae</taxon>
        <taxon>Paracoccus</taxon>
    </lineage>
</organism>
<dbReference type="Pfam" id="PF01835">
    <property type="entry name" value="MG2"/>
    <property type="match status" value="1"/>
</dbReference>
<evidence type="ECO:0000256" key="1">
    <source>
        <dbReference type="ARBA" id="ARBA00010556"/>
    </source>
</evidence>
<dbReference type="Pfam" id="PF17973">
    <property type="entry name" value="bMG10"/>
    <property type="match status" value="1"/>
</dbReference>
<keyword evidence="4" id="KW-1015">Disulfide bond</keyword>
<dbReference type="GO" id="GO:0006508">
    <property type="term" value="P:proteolysis"/>
    <property type="evidence" value="ECO:0007669"/>
    <property type="project" value="InterPro"/>
</dbReference>
<dbReference type="InterPro" id="IPR000177">
    <property type="entry name" value="Apple"/>
</dbReference>
<evidence type="ECO:0000313" key="10">
    <source>
        <dbReference type="Proteomes" id="UP000015480"/>
    </source>
</evidence>
<keyword evidence="10" id="KW-1185">Reference proteome</keyword>
<dbReference type="PANTHER" id="PTHR40094:SF1">
    <property type="entry name" value="UBIQUITIN DOMAIN-CONTAINING PROTEIN"/>
    <property type="match status" value="1"/>
</dbReference>
<dbReference type="CDD" id="cd02891">
    <property type="entry name" value="A2M_like"/>
    <property type="match status" value="1"/>
</dbReference>
<dbReference type="InterPro" id="IPR051802">
    <property type="entry name" value="YfhM-like"/>
</dbReference>
<feature type="transmembrane region" description="Helical" evidence="6">
    <location>
        <begin position="48"/>
        <end position="69"/>
    </location>
</feature>
<dbReference type="Pfam" id="PF21142">
    <property type="entry name" value="A2M_bMG2"/>
    <property type="match status" value="1"/>
</dbReference>
<dbReference type="Gene3D" id="1.50.10.20">
    <property type="match status" value="1"/>
</dbReference>
<dbReference type="SMART" id="SM01359">
    <property type="entry name" value="A2M_N_2"/>
    <property type="match status" value="1"/>
</dbReference>
<evidence type="ECO:0000256" key="3">
    <source>
        <dbReference type="ARBA" id="ARBA00022737"/>
    </source>
</evidence>
<keyword evidence="6" id="KW-0472">Membrane</keyword>
<dbReference type="eggNOG" id="COG2373">
    <property type="taxonomic scope" value="Bacteria"/>
</dbReference>
<dbReference type="InterPro" id="IPR049120">
    <property type="entry name" value="A2M_bMG2"/>
</dbReference>
<reference evidence="9 10" key="1">
    <citation type="journal article" date="2014" name="BMC Genomics">
        <title>Architecture and functions of a multipartite genome of the methylotrophic bacterium Paracoccus aminophilus JCM 7686, containing primary and secondary chromids.</title>
        <authorList>
            <person name="Dziewit L."/>
            <person name="Czarnecki J."/>
            <person name="Wibberg D."/>
            <person name="Radlinska M."/>
            <person name="Mrozek P."/>
            <person name="Szymczak M."/>
            <person name="Schluter A."/>
            <person name="Puhler A."/>
            <person name="Bartosik D."/>
        </authorList>
    </citation>
    <scope>NUCLEOTIDE SEQUENCE [LARGE SCALE GENOMIC DNA]</scope>
    <source>
        <strain evidence="9">JCM 7686</strain>
    </source>
</reference>
<comment type="similarity">
    <text evidence="1">Belongs to the protease inhibitor I39 (alpha-2-macroglobulin) family. Bacterial alpha-2-macroglobulin subfamily.</text>
</comment>
<dbReference type="KEGG" id="pami:JCM7686_3394"/>
<dbReference type="PANTHER" id="PTHR40094">
    <property type="entry name" value="ALPHA-2-MACROGLOBULIN HOMOLOG"/>
    <property type="match status" value="1"/>
</dbReference>
<dbReference type="InterPro" id="IPR003609">
    <property type="entry name" value="Pan_app"/>
</dbReference>
<gene>
    <name evidence="9" type="ORF">JCM7686_3394</name>
</gene>
<keyword evidence="2" id="KW-0732">Signal</keyword>